<dbReference type="AlphaFoldDB" id="A0A0E9QYF9"/>
<reference evidence="1" key="2">
    <citation type="journal article" date="2015" name="Fish Shellfish Immunol.">
        <title>Early steps in the European eel (Anguilla anguilla)-Vibrio vulnificus interaction in the gills: Role of the RtxA13 toxin.</title>
        <authorList>
            <person name="Callol A."/>
            <person name="Pajuelo D."/>
            <person name="Ebbesson L."/>
            <person name="Teles M."/>
            <person name="MacKenzie S."/>
            <person name="Amaro C."/>
        </authorList>
    </citation>
    <scope>NUCLEOTIDE SEQUENCE</scope>
</reference>
<evidence type="ECO:0000313" key="1">
    <source>
        <dbReference type="EMBL" id="JAH21879.1"/>
    </source>
</evidence>
<dbReference type="EMBL" id="GBXM01086698">
    <property type="protein sequence ID" value="JAH21879.1"/>
    <property type="molecule type" value="Transcribed_RNA"/>
</dbReference>
<organism evidence="1">
    <name type="scientific">Anguilla anguilla</name>
    <name type="common">European freshwater eel</name>
    <name type="synonym">Muraena anguilla</name>
    <dbReference type="NCBI Taxonomy" id="7936"/>
    <lineage>
        <taxon>Eukaryota</taxon>
        <taxon>Metazoa</taxon>
        <taxon>Chordata</taxon>
        <taxon>Craniata</taxon>
        <taxon>Vertebrata</taxon>
        <taxon>Euteleostomi</taxon>
        <taxon>Actinopterygii</taxon>
        <taxon>Neopterygii</taxon>
        <taxon>Teleostei</taxon>
        <taxon>Anguilliformes</taxon>
        <taxon>Anguillidae</taxon>
        <taxon>Anguilla</taxon>
    </lineage>
</organism>
<accession>A0A0E9QYF9</accession>
<reference evidence="1" key="1">
    <citation type="submission" date="2014-11" db="EMBL/GenBank/DDBJ databases">
        <authorList>
            <person name="Amaro Gonzalez C."/>
        </authorList>
    </citation>
    <scope>NUCLEOTIDE SEQUENCE</scope>
</reference>
<protein>
    <submittedName>
        <fullName evidence="1">Uncharacterized protein</fullName>
    </submittedName>
</protein>
<name>A0A0E9QYF9_ANGAN</name>
<sequence>MHVSIHIFRKLYGCLLDFSAIECLRLRFLHNQ</sequence>
<proteinExistence type="predicted"/>